<organism evidence="5 6">
    <name type="scientific">Adiantum capillus-veneris</name>
    <name type="common">Maidenhair fern</name>
    <dbReference type="NCBI Taxonomy" id="13818"/>
    <lineage>
        <taxon>Eukaryota</taxon>
        <taxon>Viridiplantae</taxon>
        <taxon>Streptophyta</taxon>
        <taxon>Embryophyta</taxon>
        <taxon>Tracheophyta</taxon>
        <taxon>Polypodiopsida</taxon>
        <taxon>Polypodiidae</taxon>
        <taxon>Polypodiales</taxon>
        <taxon>Pteridineae</taxon>
        <taxon>Pteridaceae</taxon>
        <taxon>Vittarioideae</taxon>
        <taxon>Adiantum</taxon>
    </lineage>
</organism>
<proteinExistence type="predicted"/>
<evidence type="ECO:0000313" key="6">
    <source>
        <dbReference type="Proteomes" id="UP000886520"/>
    </source>
</evidence>
<reference evidence="5" key="1">
    <citation type="submission" date="2021-01" db="EMBL/GenBank/DDBJ databases">
        <title>Adiantum capillus-veneris genome.</title>
        <authorList>
            <person name="Fang Y."/>
            <person name="Liao Q."/>
        </authorList>
    </citation>
    <scope>NUCLEOTIDE SEQUENCE</scope>
    <source>
        <strain evidence="5">H3</strain>
        <tissue evidence="5">Leaf</tissue>
    </source>
</reference>
<feature type="domain" description="Wall-associated receptor kinase galacturonan-binding" evidence="4">
    <location>
        <begin position="34"/>
        <end position="94"/>
    </location>
</feature>
<feature type="signal peptide" evidence="3">
    <location>
        <begin position="1"/>
        <end position="25"/>
    </location>
</feature>
<evidence type="ECO:0000256" key="3">
    <source>
        <dbReference type="SAM" id="SignalP"/>
    </source>
</evidence>
<keyword evidence="6" id="KW-1185">Reference proteome</keyword>
<dbReference type="Pfam" id="PF13947">
    <property type="entry name" value="GUB_WAK_bind"/>
    <property type="match status" value="1"/>
</dbReference>
<dbReference type="AlphaFoldDB" id="A0A9D4V965"/>
<dbReference type="PANTHER" id="PTHR33355">
    <property type="entry name" value="WALL-ASSOCIATED RECEPTOR KINASE CARBOXY-TERMINAL PROTEIN-RELATED"/>
    <property type="match status" value="1"/>
</dbReference>
<evidence type="ECO:0000313" key="5">
    <source>
        <dbReference type="EMBL" id="KAI5081814.1"/>
    </source>
</evidence>
<dbReference type="GO" id="GO:0030247">
    <property type="term" value="F:polysaccharide binding"/>
    <property type="evidence" value="ECO:0007669"/>
    <property type="project" value="InterPro"/>
</dbReference>
<dbReference type="EMBL" id="JABFUD020000003">
    <property type="protein sequence ID" value="KAI5081814.1"/>
    <property type="molecule type" value="Genomic_DNA"/>
</dbReference>
<protein>
    <recommendedName>
        <fullName evidence="4">Wall-associated receptor kinase galacturonan-binding domain-containing protein</fullName>
    </recommendedName>
</protein>
<sequence length="309" mass="33529">MMQQWRSRHIMLVAILLMESLAALAAFVHASPACSNTCGDIAISYPFGTAKGCGNTVFQNYAKCSKGKFLLTTHTGRYEVLRIAYEPQILIVKDKKLSTCGEMQRTSIGFGLQEGTPFTVQGPHIVLLACTSSSSIVQTSPTSLCDANGAQICQDLYGYCPSITNLGLSMNSDIRSCCLLTSAAMREGSPPFQIDPSSYGCLSYTSIYRFGLGEDFSSDYRNPNIWSYGIPLHFEYDEATYSPGCHICEASHGSCAFDDNSNFICVCPSGLNVTTECPPGSTSNKDTTRLSMMVSSIWMLGILTNLAKL</sequence>
<dbReference type="Proteomes" id="UP000886520">
    <property type="component" value="Chromosome 2"/>
</dbReference>
<evidence type="ECO:0000259" key="4">
    <source>
        <dbReference type="Pfam" id="PF13947"/>
    </source>
</evidence>
<keyword evidence="2 3" id="KW-0732">Signal</keyword>
<evidence type="ECO:0000256" key="1">
    <source>
        <dbReference type="ARBA" id="ARBA00004167"/>
    </source>
</evidence>
<accession>A0A9D4V965</accession>
<dbReference type="OrthoDB" id="1859308at2759"/>
<gene>
    <name evidence="5" type="ORF">GOP47_0001557</name>
</gene>
<evidence type="ECO:0000256" key="2">
    <source>
        <dbReference type="ARBA" id="ARBA00022729"/>
    </source>
</evidence>
<dbReference type="InterPro" id="IPR025287">
    <property type="entry name" value="WAK_GUB"/>
</dbReference>
<name>A0A9D4V965_ADICA</name>
<comment type="subcellular location">
    <subcellularLocation>
        <location evidence="1">Membrane</location>
        <topology evidence="1">Single-pass membrane protein</topology>
    </subcellularLocation>
</comment>
<comment type="caution">
    <text evidence="5">The sequence shown here is derived from an EMBL/GenBank/DDBJ whole genome shotgun (WGS) entry which is preliminary data.</text>
</comment>
<feature type="chain" id="PRO_5039238625" description="Wall-associated receptor kinase galacturonan-binding domain-containing protein" evidence="3">
    <location>
        <begin position="26"/>
        <end position="309"/>
    </location>
</feature>